<evidence type="ECO:0000313" key="9">
    <source>
        <dbReference type="EMBL" id="MBT1711356.1"/>
    </source>
</evidence>
<dbReference type="RefSeq" id="WP_254086933.1">
    <property type="nucleotide sequence ID" value="NZ_JAHESE010000032.1"/>
</dbReference>
<dbReference type="Proteomes" id="UP001319080">
    <property type="component" value="Unassembled WGS sequence"/>
</dbReference>
<evidence type="ECO:0008006" key="11">
    <source>
        <dbReference type="Google" id="ProtNLM"/>
    </source>
</evidence>
<keyword evidence="8" id="KW-0732">Signal</keyword>
<feature type="chain" id="PRO_5042920140" description="Glycosyl hydrolase family 99" evidence="8">
    <location>
        <begin position="24"/>
        <end position="405"/>
    </location>
</feature>
<evidence type="ECO:0000256" key="1">
    <source>
        <dbReference type="ARBA" id="ARBA00004323"/>
    </source>
</evidence>
<dbReference type="GO" id="GO:0004559">
    <property type="term" value="F:alpha-mannosidase activity"/>
    <property type="evidence" value="ECO:0007669"/>
    <property type="project" value="TreeGrafter"/>
</dbReference>
<comment type="caution">
    <text evidence="9">The sequence shown here is derived from an EMBL/GenBank/DDBJ whole genome shotgun (WGS) entry which is preliminary data.</text>
</comment>
<organism evidence="9 10">
    <name type="scientific">Dawidia cretensis</name>
    <dbReference type="NCBI Taxonomy" id="2782350"/>
    <lineage>
        <taxon>Bacteria</taxon>
        <taxon>Pseudomonadati</taxon>
        <taxon>Bacteroidota</taxon>
        <taxon>Cytophagia</taxon>
        <taxon>Cytophagales</taxon>
        <taxon>Chryseotaleaceae</taxon>
        <taxon>Dawidia</taxon>
    </lineage>
</organism>
<keyword evidence="2" id="KW-0812">Transmembrane</keyword>
<evidence type="ECO:0000313" key="10">
    <source>
        <dbReference type="Proteomes" id="UP001319080"/>
    </source>
</evidence>
<dbReference type="Gene3D" id="3.20.20.80">
    <property type="entry name" value="Glycosidases"/>
    <property type="match status" value="1"/>
</dbReference>
<evidence type="ECO:0000256" key="3">
    <source>
        <dbReference type="ARBA" id="ARBA00022801"/>
    </source>
</evidence>
<keyword evidence="6" id="KW-0333">Golgi apparatus</keyword>
<dbReference type="AlphaFoldDB" id="A0AAP2GS55"/>
<keyword evidence="10" id="KW-1185">Reference proteome</keyword>
<dbReference type="PANTHER" id="PTHR13572:SF4">
    <property type="entry name" value="RE57134P"/>
    <property type="match status" value="1"/>
</dbReference>
<reference evidence="9 10" key="1">
    <citation type="submission" date="2021-05" db="EMBL/GenBank/DDBJ databases">
        <title>A Polyphasic approach of four new species of the genus Ohtaekwangia: Ohtaekwangia histidinii sp. nov., Ohtaekwangia cretensis sp. nov., Ohtaekwangia indiensis sp. nov., Ohtaekwangia reichenbachii sp. nov. from diverse environment.</title>
        <authorList>
            <person name="Octaviana S."/>
        </authorList>
    </citation>
    <scope>NUCLEOTIDE SEQUENCE [LARGE SCALE GENOMIC DNA]</scope>
    <source>
        <strain evidence="9 10">PWU5</strain>
    </source>
</reference>
<evidence type="ECO:0000256" key="7">
    <source>
        <dbReference type="ARBA" id="ARBA00023136"/>
    </source>
</evidence>
<dbReference type="PROSITE" id="PS51257">
    <property type="entry name" value="PROKAR_LIPOPROTEIN"/>
    <property type="match status" value="1"/>
</dbReference>
<protein>
    <recommendedName>
        <fullName evidence="11">Glycosyl hydrolase family 99</fullName>
    </recommendedName>
</protein>
<dbReference type="CDD" id="cd11575">
    <property type="entry name" value="GH99_GH71_like_3"/>
    <property type="match status" value="1"/>
</dbReference>
<comment type="subcellular location">
    <subcellularLocation>
        <location evidence="1">Golgi apparatus membrane</location>
        <topology evidence="1">Single-pass type II membrane protein</topology>
    </subcellularLocation>
</comment>
<keyword evidence="5" id="KW-1133">Transmembrane helix</keyword>
<dbReference type="Pfam" id="PF16317">
    <property type="entry name" value="Glyco_hydro_99"/>
    <property type="match status" value="1"/>
</dbReference>
<evidence type="ECO:0000256" key="5">
    <source>
        <dbReference type="ARBA" id="ARBA00022989"/>
    </source>
</evidence>
<evidence type="ECO:0000256" key="8">
    <source>
        <dbReference type="SAM" id="SignalP"/>
    </source>
</evidence>
<name>A0AAP2GS55_9BACT</name>
<dbReference type="InterPro" id="IPR026071">
    <property type="entry name" value="Glyco_Hydrolase_99"/>
</dbReference>
<dbReference type="PANTHER" id="PTHR13572">
    <property type="entry name" value="ENDO-ALPHA-1,2-MANNOSIDASE"/>
    <property type="match status" value="1"/>
</dbReference>
<accession>A0AAP2GS55</accession>
<evidence type="ECO:0000256" key="6">
    <source>
        <dbReference type="ARBA" id="ARBA00023034"/>
    </source>
</evidence>
<evidence type="ECO:0000256" key="4">
    <source>
        <dbReference type="ARBA" id="ARBA00022968"/>
    </source>
</evidence>
<gene>
    <name evidence="9" type="ORF">KK062_24150</name>
</gene>
<dbReference type="EMBL" id="JAHESE010000032">
    <property type="protein sequence ID" value="MBT1711356.1"/>
    <property type="molecule type" value="Genomic_DNA"/>
</dbReference>
<sequence length="405" mass="46085">MKKTYTSTISLLAIALATLLSCASENSTPNTDPKAVAKTNPTKVYMHYMPWYQSKDLSGYWGSHWRMTNRNPDIIDETGKRQIASHYYPLIGPYDSKDPDVIDYHLLLMKYAGIDGILIDWYGSHSVYDYRPNLLGSNAVIDRLDDAGLQFAIVYEEYTAENVASQMGKPAVTAAREDMDYMQTNYFGKQEYISIDDAPLLLTFGPRYFRQPAQWTEIFQGLPTAPAFLPLWDHGAFTGDTDSGEFGWVDFNSDLRVMETFYRKSPFLDVLMGSAYPRFNDYYEEGGTGTSYGNIPFNDGATLRATLAKATEFEAKYLQLVTWNDYGEGTVMEPTREDGFRCLTMIQEFTGVPYGEDELELIYDYYQKKITHKHDTDALRTLEQVYGLLVSLQPDAAKDLLEQLP</sequence>
<keyword evidence="3" id="KW-0378">Hydrolase</keyword>
<evidence type="ECO:0000256" key="2">
    <source>
        <dbReference type="ARBA" id="ARBA00022692"/>
    </source>
</evidence>
<keyword evidence="4" id="KW-0735">Signal-anchor</keyword>
<proteinExistence type="predicted"/>
<keyword evidence="7" id="KW-0472">Membrane</keyword>
<feature type="signal peptide" evidence="8">
    <location>
        <begin position="1"/>
        <end position="23"/>
    </location>
</feature>